<dbReference type="Pfam" id="PF05483">
    <property type="entry name" value="SCP-1"/>
    <property type="match status" value="2"/>
</dbReference>
<keyword evidence="3 8" id="KW-1133">Transmembrane helix</keyword>
<feature type="transmembrane region" description="Helical" evidence="8">
    <location>
        <begin position="638"/>
        <end position="660"/>
    </location>
</feature>
<evidence type="ECO:0000256" key="4">
    <source>
        <dbReference type="ARBA" id="ARBA00023136"/>
    </source>
</evidence>
<dbReference type="PROSITE" id="PS50262">
    <property type="entry name" value="G_PROTEIN_RECEP_F1_2"/>
    <property type="match status" value="1"/>
</dbReference>
<dbReference type="STRING" id="333673.A0A3M0IMZ1"/>
<dbReference type="Pfam" id="PF00001">
    <property type="entry name" value="7tm_1"/>
    <property type="match status" value="1"/>
</dbReference>
<dbReference type="Proteomes" id="UP000269221">
    <property type="component" value="Unassembled WGS sequence"/>
</dbReference>
<evidence type="ECO:0000256" key="8">
    <source>
        <dbReference type="SAM" id="Phobius"/>
    </source>
</evidence>
<evidence type="ECO:0000256" key="1">
    <source>
        <dbReference type="ARBA" id="ARBA00004141"/>
    </source>
</evidence>
<evidence type="ECO:0000259" key="9">
    <source>
        <dbReference type="PROSITE" id="PS50262"/>
    </source>
</evidence>
<keyword evidence="6" id="KW-0175">Coiled coil</keyword>
<feature type="domain" description="G-protein coupled receptors family 1 profile" evidence="9">
    <location>
        <begin position="543"/>
        <end position="719"/>
    </location>
</feature>
<feature type="transmembrane region" description="Helical" evidence="8">
    <location>
        <begin position="699"/>
        <end position="718"/>
    </location>
</feature>
<gene>
    <name evidence="10" type="ORF">DUI87_35275</name>
</gene>
<keyword evidence="4 8" id="KW-0472">Membrane</keyword>
<dbReference type="InterPro" id="IPR000725">
    <property type="entry name" value="Olfact_rcpt"/>
</dbReference>
<reference evidence="10 11" key="1">
    <citation type="submission" date="2018-07" db="EMBL/GenBank/DDBJ databases">
        <title>A high quality draft genome assembly of the barn swallow (H. rustica rustica).</title>
        <authorList>
            <person name="Formenti G."/>
            <person name="Chiara M."/>
            <person name="Poveda L."/>
            <person name="Francoijs K.-J."/>
            <person name="Bonisoli-Alquati A."/>
            <person name="Canova L."/>
            <person name="Gianfranceschi L."/>
            <person name="Horner D.S."/>
            <person name="Saino N."/>
        </authorList>
    </citation>
    <scope>NUCLEOTIDE SEQUENCE [LARGE SCALE GENOMIC DNA]</scope>
    <source>
        <strain evidence="10">Chelidonia</strain>
        <tissue evidence="10">Blood</tissue>
    </source>
</reference>
<evidence type="ECO:0000313" key="10">
    <source>
        <dbReference type="EMBL" id="RMB88343.1"/>
    </source>
</evidence>
<dbReference type="InterPro" id="IPR017452">
    <property type="entry name" value="GPCR_Rhodpsn_7TM"/>
</dbReference>
<dbReference type="Gene3D" id="1.20.1070.10">
    <property type="entry name" value="Rhodopsin 7-helix transmembrane proteins"/>
    <property type="match status" value="1"/>
</dbReference>
<evidence type="ECO:0000256" key="6">
    <source>
        <dbReference type="SAM" id="Coils"/>
    </source>
</evidence>
<keyword evidence="11" id="KW-1185">Reference proteome</keyword>
<feature type="transmembrane region" description="Helical" evidence="8">
    <location>
        <begin position="593"/>
        <end position="617"/>
    </location>
</feature>
<keyword evidence="2 8" id="KW-0812">Transmembrane</keyword>
<accession>A0A3M0IMZ1</accession>
<dbReference type="GO" id="GO:0051878">
    <property type="term" value="P:lateral element assembly"/>
    <property type="evidence" value="ECO:0007669"/>
    <property type="project" value="TreeGrafter"/>
</dbReference>
<dbReference type="InterPro" id="IPR000276">
    <property type="entry name" value="GPCR_Rhodpsn"/>
</dbReference>
<dbReference type="GO" id="GO:0000801">
    <property type="term" value="C:central element"/>
    <property type="evidence" value="ECO:0007669"/>
    <property type="project" value="TreeGrafter"/>
</dbReference>
<feature type="compositionally biased region" description="Basic and acidic residues" evidence="7">
    <location>
        <begin position="1"/>
        <end position="19"/>
    </location>
</feature>
<dbReference type="GO" id="GO:0000802">
    <property type="term" value="C:transverse filament"/>
    <property type="evidence" value="ECO:0007669"/>
    <property type="project" value="TreeGrafter"/>
</dbReference>
<feature type="transmembrane region" description="Helical" evidence="8">
    <location>
        <begin position="561"/>
        <end position="581"/>
    </location>
</feature>
<feature type="transmembrane region" description="Helical" evidence="8">
    <location>
        <begin position="527"/>
        <end position="549"/>
    </location>
</feature>
<comment type="caution">
    <text evidence="10">The sequence shown here is derived from an EMBL/GenBank/DDBJ whole genome shotgun (WGS) entry which is preliminary data.</text>
</comment>
<dbReference type="PRINTS" id="PR00245">
    <property type="entry name" value="OLFACTORYR"/>
</dbReference>
<keyword evidence="5" id="KW-0807">Transducer</keyword>
<dbReference type="GO" id="GO:0016020">
    <property type="term" value="C:membrane"/>
    <property type="evidence" value="ECO:0007669"/>
    <property type="project" value="UniProtKB-SubCell"/>
</dbReference>
<name>A0A3M0IMZ1_HIRRU</name>
<evidence type="ECO:0000256" key="5">
    <source>
        <dbReference type="ARBA" id="ARBA00023224"/>
    </source>
</evidence>
<evidence type="ECO:0000256" key="3">
    <source>
        <dbReference type="ARBA" id="ARBA00022989"/>
    </source>
</evidence>
<dbReference type="PANTHER" id="PTHR46918:SF1">
    <property type="entry name" value="SYNAPTONEMAL COMPLEX PROTEIN 1"/>
    <property type="match status" value="1"/>
</dbReference>
<dbReference type="InterPro" id="IPR008827">
    <property type="entry name" value="SYCP1"/>
</dbReference>
<comment type="subcellular location">
    <subcellularLocation>
        <location evidence="1">Membrane</location>
        <topology evidence="1">Multi-pass membrane protein</topology>
    </subcellularLocation>
</comment>
<organism evidence="10 11">
    <name type="scientific">Hirundo rustica rustica</name>
    <dbReference type="NCBI Taxonomy" id="333673"/>
    <lineage>
        <taxon>Eukaryota</taxon>
        <taxon>Metazoa</taxon>
        <taxon>Chordata</taxon>
        <taxon>Craniata</taxon>
        <taxon>Vertebrata</taxon>
        <taxon>Euteleostomi</taxon>
        <taxon>Archelosauria</taxon>
        <taxon>Archosauria</taxon>
        <taxon>Dinosauria</taxon>
        <taxon>Saurischia</taxon>
        <taxon>Theropoda</taxon>
        <taxon>Coelurosauria</taxon>
        <taxon>Aves</taxon>
        <taxon>Neognathae</taxon>
        <taxon>Neoaves</taxon>
        <taxon>Telluraves</taxon>
        <taxon>Australaves</taxon>
        <taxon>Passeriformes</taxon>
        <taxon>Sylvioidea</taxon>
        <taxon>Hirundinidae</taxon>
        <taxon>Hirundo</taxon>
    </lineage>
</organism>
<dbReference type="GO" id="GO:0001673">
    <property type="term" value="C:male germ cell nucleus"/>
    <property type="evidence" value="ECO:0007669"/>
    <property type="project" value="TreeGrafter"/>
</dbReference>
<protein>
    <recommendedName>
        <fullName evidence="9">G-protein coupled receptors family 1 profile domain-containing protein</fullName>
    </recommendedName>
</protein>
<evidence type="ECO:0000313" key="11">
    <source>
        <dbReference type="Proteomes" id="UP000269221"/>
    </source>
</evidence>
<evidence type="ECO:0000256" key="2">
    <source>
        <dbReference type="ARBA" id="ARBA00022692"/>
    </source>
</evidence>
<dbReference type="GO" id="GO:0051026">
    <property type="term" value="P:chiasma assembly"/>
    <property type="evidence" value="ECO:0007669"/>
    <property type="project" value="TreeGrafter"/>
</dbReference>
<dbReference type="EMBL" id="QRBI01000333">
    <property type="protein sequence ID" value="RMB88343.1"/>
    <property type="molecule type" value="Genomic_DNA"/>
</dbReference>
<dbReference type="OrthoDB" id="10064612at2759"/>
<dbReference type="GO" id="GO:0004930">
    <property type="term" value="F:G protein-coupled receptor activity"/>
    <property type="evidence" value="ECO:0007669"/>
    <property type="project" value="InterPro"/>
</dbReference>
<dbReference type="SUPFAM" id="SSF81321">
    <property type="entry name" value="Family A G protein-coupled receptor-like"/>
    <property type="match status" value="1"/>
</dbReference>
<dbReference type="AlphaFoldDB" id="A0A3M0IMZ1"/>
<dbReference type="GO" id="GO:0003690">
    <property type="term" value="F:double-stranded DNA binding"/>
    <property type="evidence" value="ECO:0007669"/>
    <property type="project" value="TreeGrafter"/>
</dbReference>
<dbReference type="GO" id="GO:0004984">
    <property type="term" value="F:olfactory receptor activity"/>
    <property type="evidence" value="ECO:0007669"/>
    <property type="project" value="InterPro"/>
</dbReference>
<feature type="region of interest" description="Disordered" evidence="7">
    <location>
        <begin position="1"/>
        <end position="27"/>
    </location>
</feature>
<sequence>MTAEPAVEKDASQTERGLERQNTQSCERTACSQMKFKQRIYQVAKGYCYSQAFKIHKDKNWAVERDLSRERTGSRMGFNKCSDDDFKLPFDMSNCGEITDSGKNSINHKSERKEGKSGREVLLQFNNDSSVVIVKEEAEKVDKFEKECKLEVSQKEKQISALTIQRDEKDGVIKDIKAQLQTSQNKIADLIEAKLHEEEMLKESQVSQEHLRAELEEAKISLQKAEKEIHDLKVQLTSTAEKEQDYLNQLLTLKTDLEQKANELESLKEKMAKTSEEIKSKLDEREENMKNLKKQVENKTKCIEELQQENKVLKKKITAESKKTSLYEGKVNKLQLEIENMNKQHKEAVDIYQKDIETRKVNENKLHEEVEKMKLLYDEATMIQRETDIRCQHKITEMVALMEKHKNEYDKMVEEKDAELKIYKIRQQKQSSSERALENLIKEHSRNRSPESEKKHKIDCKVEEAQTYLQSRAQGKSKKCFSNWIVIQTALSTRTFWSPWPATAISNSSSISHFLLLALPDTRQLQLLHFCFFLGISLAALLGNSLIISTTACGHHLHTPMFFFLLNLALTHLGSICTTVPKAMHNSLWDTRHISYAGCAAQVSIFFCLMSVEYFLLTIMRFDHYVSICKFLHYGTLLGSRACAHMAAAAWASAFLNALMHTANTFSLPLCQGNALGQFFCEIPHILKLSCSKSYLRELGLIAVTASLLFGCFVFIVFS</sequence>
<evidence type="ECO:0000256" key="7">
    <source>
        <dbReference type="SAM" id="MobiDB-lite"/>
    </source>
</evidence>
<proteinExistence type="predicted"/>
<dbReference type="GO" id="GO:0000711">
    <property type="term" value="P:meiotic DNA repair synthesis"/>
    <property type="evidence" value="ECO:0007669"/>
    <property type="project" value="TreeGrafter"/>
</dbReference>
<dbReference type="PANTHER" id="PTHR46918">
    <property type="entry name" value="SYNAPTONEMAL COMPLEX PROTEIN 1"/>
    <property type="match status" value="1"/>
</dbReference>
<feature type="coiled-coil region" evidence="6">
    <location>
        <begin position="173"/>
        <end position="351"/>
    </location>
</feature>